<protein>
    <submittedName>
        <fullName evidence="1">Uncharacterized protein</fullName>
    </submittedName>
</protein>
<dbReference type="EMBL" id="SPHZ02000007">
    <property type="protein sequence ID" value="KAF0906378.1"/>
    <property type="molecule type" value="Genomic_DNA"/>
</dbReference>
<accession>A0A6G1D101</accession>
<sequence>MQSQPFHQRQKSMDPCDFWAEPAVRQEPAKQPIGYRHTSLGCATHVVVDTALGGCTCSLASDDLMEREQSVGEARKQ</sequence>
<dbReference type="Proteomes" id="UP000479710">
    <property type="component" value="Unassembled WGS sequence"/>
</dbReference>
<name>A0A6G1D101_9ORYZ</name>
<organism evidence="1 2">
    <name type="scientific">Oryza meyeriana var. granulata</name>
    <dbReference type="NCBI Taxonomy" id="110450"/>
    <lineage>
        <taxon>Eukaryota</taxon>
        <taxon>Viridiplantae</taxon>
        <taxon>Streptophyta</taxon>
        <taxon>Embryophyta</taxon>
        <taxon>Tracheophyta</taxon>
        <taxon>Spermatophyta</taxon>
        <taxon>Magnoliopsida</taxon>
        <taxon>Liliopsida</taxon>
        <taxon>Poales</taxon>
        <taxon>Poaceae</taxon>
        <taxon>BOP clade</taxon>
        <taxon>Oryzoideae</taxon>
        <taxon>Oryzeae</taxon>
        <taxon>Oryzinae</taxon>
        <taxon>Oryza</taxon>
        <taxon>Oryza meyeriana</taxon>
    </lineage>
</organism>
<gene>
    <name evidence="1" type="ORF">E2562_009733</name>
</gene>
<evidence type="ECO:0000313" key="2">
    <source>
        <dbReference type="Proteomes" id="UP000479710"/>
    </source>
</evidence>
<evidence type="ECO:0000313" key="1">
    <source>
        <dbReference type="EMBL" id="KAF0906378.1"/>
    </source>
</evidence>
<proteinExistence type="predicted"/>
<reference evidence="1 2" key="1">
    <citation type="submission" date="2019-11" db="EMBL/GenBank/DDBJ databases">
        <title>Whole genome sequence of Oryza granulata.</title>
        <authorList>
            <person name="Li W."/>
        </authorList>
    </citation>
    <scope>NUCLEOTIDE SEQUENCE [LARGE SCALE GENOMIC DNA]</scope>
    <source>
        <strain evidence="2">cv. Menghai</strain>
        <tissue evidence="1">Leaf</tissue>
    </source>
</reference>
<comment type="caution">
    <text evidence="1">The sequence shown here is derived from an EMBL/GenBank/DDBJ whole genome shotgun (WGS) entry which is preliminary data.</text>
</comment>
<keyword evidence="2" id="KW-1185">Reference proteome</keyword>
<dbReference type="AlphaFoldDB" id="A0A6G1D101"/>